<dbReference type="PATRIC" id="fig|523841.21.peg.2212"/>
<dbReference type="AlphaFoldDB" id="I3R5L7"/>
<reference evidence="4 7" key="3">
    <citation type="journal article" date="2014" name="PLoS Genet.">
        <title>Phylogenetically driven sequencing of extremely halophilic archaea reveals strategies for static and dynamic osmo-response.</title>
        <authorList>
            <person name="Becker E.A."/>
            <person name="Seitzer P.M."/>
            <person name="Tritt A."/>
            <person name="Larsen D."/>
            <person name="Krusor M."/>
            <person name="Yao A.I."/>
            <person name="Wu D."/>
            <person name="Madern D."/>
            <person name="Eisen J.A."/>
            <person name="Darling A.E."/>
            <person name="Facciotti M.T."/>
        </authorList>
    </citation>
    <scope>NUCLEOTIDE SEQUENCE [LARGE SCALE GENOMIC DNA]</scope>
    <source>
        <strain evidence="4">ATCC 33500</strain>
        <strain evidence="7">ATCC 33500 / DSM 1411 / JCM 8866 / NBRC 14739 / NCIMB 2177 / R-4</strain>
    </source>
</reference>
<dbReference type="Gene3D" id="3.30.70.100">
    <property type="match status" value="1"/>
</dbReference>
<dbReference type="eggNOG" id="arCOG02763">
    <property type="taxonomic scope" value="Archaea"/>
</dbReference>
<dbReference type="RefSeq" id="WP_004059115.1">
    <property type="nucleotide sequence ID" value="NC_017941.2"/>
</dbReference>
<dbReference type="InterPro" id="IPR006121">
    <property type="entry name" value="HMA_dom"/>
</dbReference>
<gene>
    <name evidence="2" type="ordered locus">HFX_1829</name>
    <name evidence="3" type="ORF">BM92_09870</name>
    <name evidence="4" type="ORF">C439_10953</name>
    <name evidence="5" type="ORF">E6P09_02545</name>
</gene>
<reference evidence="2" key="1">
    <citation type="journal article" date="2012" name="Appl. Environ. Microbiol.">
        <title>Identification of the haloarchaeal phasin (PhaP) that functions in polyhydroxyalkanoate accumulation and granule formation in Haloferax mediterranei.</title>
        <authorList>
            <person name="Cai S."/>
            <person name="Cai L."/>
            <person name="Liu H."/>
            <person name="Liu X."/>
            <person name="Han J."/>
            <person name="Zhou J."/>
            <person name="Xiang H."/>
        </authorList>
    </citation>
    <scope>NUCLEOTIDE SEQUENCE</scope>
    <source>
        <strain evidence="2">CGMCC 1.2087</strain>
    </source>
</reference>
<dbReference type="EMBL" id="CP001868">
    <property type="protein sequence ID" value="AFK19527.1"/>
    <property type="molecule type" value="Genomic_DNA"/>
</dbReference>
<evidence type="ECO:0000259" key="1">
    <source>
        <dbReference type="PROSITE" id="PS50846"/>
    </source>
</evidence>
<dbReference type="KEGG" id="hme:HFX_1829"/>
<dbReference type="EMBL" id="CP007551">
    <property type="protein sequence ID" value="AHZ22923.1"/>
    <property type="molecule type" value="Genomic_DNA"/>
</dbReference>
<accession>I3R5L7</accession>
<evidence type="ECO:0000313" key="8">
    <source>
        <dbReference type="Proteomes" id="UP000027075"/>
    </source>
</evidence>
<evidence type="ECO:0000313" key="3">
    <source>
        <dbReference type="EMBL" id="AHZ22923.1"/>
    </source>
</evidence>
<dbReference type="InterPro" id="IPR036163">
    <property type="entry name" value="HMA_dom_sf"/>
</dbReference>
<dbReference type="Proteomes" id="UP000006469">
    <property type="component" value="Chromosome"/>
</dbReference>
<dbReference type="GeneID" id="40155260"/>
<dbReference type="Proteomes" id="UP000027075">
    <property type="component" value="Chromosome"/>
</dbReference>
<reference evidence="3 8" key="4">
    <citation type="submission" date="2014-04" db="EMBL/GenBank/DDBJ databases">
        <title>Transcriptional profiles of Haloferax mediterranei on the basis of nitrogen availability.</title>
        <authorList>
            <person name="Bautista V."/>
        </authorList>
    </citation>
    <scope>NUCLEOTIDE SEQUENCE [LARGE SCALE GENOMIC DNA]</scope>
    <source>
        <strain evidence="3">ATCC 33500</strain>
        <strain evidence="8">ATCC 33500 / DSM 1411 / JCM 8866 / NBRC 14739 / NCIMB 2177 / R-4</strain>
    </source>
</reference>
<reference evidence="2 6" key="2">
    <citation type="journal article" date="2012" name="J. Bacteriol.">
        <title>Complete genome sequence of the metabolically versatile halophilic archaeon Haloferax mediterranei, a poly(3-hydroxybutyrate-co-3-hydroxyvalerate) producer.</title>
        <authorList>
            <person name="Han J."/>
            <person name="Zhang F."/>
            <person name="Hou J."/>
            <person name="Liu X."/>
            <person name="Li M."/>
            <person name="Liu H."/>
            <person name="Cai L."/>
            <person name="Zhang B."/>
            <person name="Chen Y."/>
            <person name="Zhou J."/>
            <person name="Hu S."/>
            <person name="Xiang H."/>
        </authorList>
    </citation>
    <scope>NUCLEOTIDE SEQUENCE [LARGE SCALE GENOMIC DNA]</scope>
    <source>
        <strain evidence="6">ATCC 33500 / DSM 1411 / JCM 8866 / NBRC 14739 / NCIMB 2177 / R-4</strain>
        <strain evidence="2">CGMCC 1.2087</strain>
    </source>
</reference>
<name>I3R5L7_HALMT</name>
<organism evidence="2 6">
    <name type="scientific">Haloferax mediterranei (strain ATCC 33500 / DSM 1411 / JCM 8866 / NBRC 14739 / NCIMB 2177 / R-4)</name>
    <name type="common">Halobacterium mediterranei</name>
    <dbReference type="NCBI Taxonomy" id="523841"/>
    <lineage>
        <taxon>Archaea</taxon>
        <taxon>Methanobacteriati</taxon>
        <taxon>Methanobacteriota</taxon>
        <taxon>Stenosarchaea group</taxon>
        <taxon>Halobacteria</taxon>
        <taxon>Halobacteriales</taxon>
        <taxon>Haloferacaceae</taxon>
        <taxon>Haloferax</taxon>
    </lineage>
</organism>
<proteinExistence type="predicted"/>
<dbReference type="Pfam" id="PF00403">
    <property type="entry name" value="HMA"/>
    <property type="match status" value="1"/>
</dbReference>
<reference evidence="5 9" key="6">
    <citation type="submission" date="2019-04" db="EMBL/GenBank/DDBJ databases">
        <title>Methylomes of two halophilic Archaea, Haloarcula marismortui and Haloferax mediterranei.</title>
        <authorList>
            <person name="DasSarma S."/>
            <person name="DasSarma P."/>
            <person name="DasSarma S."/>
            <person name="Fomenkov A."/>
            <person name="Vincze T."/>
            <person name="Anton B.P."/>
            <person name="Roberts R.J."/>
        </authorList>
    </citation>
    <scope>NUCLEOTIDE SEQUENCE [LARGE SCALE GENOMIC DNA]</scope>
    <source>
        <strain evidence="5">ATCC 33500</strain>
        <strain evidence="9">ATCC 33500 / DSM 1411 / JCM 8866 / NBRC 14739 / NCIMB 2177 / R-4</strain>
    </source>
</reference>
<dbReference type="HOGENOM" id="CLU_134973_5_3_2"/>
<dbReference type="STRING" id="523841.HFX_1829"/>
<reference evidence="2" key="5">
    <citation type="submission" date="2014-05" db="EMBL/GenBank/DDBJ databases">
        <authorList>
            <person name="Wang L."/>
            <person name="Yang H."/>
            <person name="Xiang H."/>
        </authorList>
    </citation>
    <scope>NUCLEOTIDE SEQUENCE</scope>
    <source>
        <strain evidence="2">CGMCC 1.2087</strain>
    </source>
</reference>
<protein>
    <submittedName>
        <fullName evidence="3">Heavy metal transporter</fullName>
    </submittedName>
    <submittedName>
        <fullName evidence="5">Heavy-metal-associated domain-containing protein</fullName>
    </submittedName>
    <submittedName>
        <fullName evidence="2">Mercuric transport protein</fullName>
    </submittedName>
</protein>
<dbReference type="PaxDb" id="523841-HFX_1829"/>
<evidence type="ECO:0000313" key="2">
    <source>
        <dbReference type="EMBL" id="AFK19527.1"/>
    </source>
</evidence>
<evidence type="ECO:0000313" key="5">
    <source>
        <dbReference type="EMBL" id="QCQ74210.1"/>
    </source>
</evidence>
<evidence type="ECO:0000313" key="9">
    <source>
        <dbReference type="Proteomes" id="UP000299011"/>
    </source>
</evidence>
<evidence type="ECO:0000313" key="6">
    <source>
        <dbReference type="Proteomes" id="UP000006469"/>
    </source>
</evidence>
<dbReference type="EMBL" id="CP039139">
    <property type="protein sequence ID" value="QCQ74210.1"/>
    <property type="molecule type" value="Genomic_DNA"/>
</dbReference>
<dbReference type="GO" id="GO:0046872">
    <property type="term" value="F:metal ion binding"/>
    <property type="evidence" value="ECO:0007669"/>
    <property type="project" value="InterPro"/>
</dbReference>
<dbReference type="PROSITE" id="PS50846">
    <property type="entry name" value="HMA_2"/>
    <property type="match status" value="1"/>
</dbReference>
<dbReference type="CDD" id="cd00371">
    <property type="entry name" value="HMA"/>
    <property type="match status" value="1"/>
</dbReference>
<dbReference type="EMBL" id="AOLO01000009">
    <property type="protein sequence ID" value="ELZ99848.1"/>
    <property type="molecule type" value="Genomic_DNA"/>
</dbReference>
<evidence type="ECO:0000313" key="4">
    <source>
        <dbReference type="EMBL" id="ELZ99848.1"/>
    </source>
</evidence>
<dbReference type="SUPFAM" id="SSF55008">
    <property type="entry name" value="HMA, heavy metal-associated domain"/>
    <property type="match status" value="1"/>
</dbReference>
<sequence>MSTTISVTGMTCEHCEQRVAEALAEVSGVASATADREAEAATVEGDVDSADLVAAVEDAGYEASV</sequence>
<feature type="domain" description="HMA" evidence="1">
    <location>
        <begin position="1"/>
        <end position="64"/>
    </location>
</feature>
<dbReference type="Proteomes" id="UP000011603">
    <property type="component" value="Unassembled WGS sequence"/>
</dbReference>
<dbReference type="Proteomes" id="UP000299011">
    <property type="component" value="Chromosome"/>
</dbReference>
<evidence type="ECO:0000313" key="7">
    <source>
        <dbReference type="Proteomes" id="UP000011603"/>
    </source>
</evidence>
<keyword evidence="7" id="KW-1185">Reference proteome</keyword>